<dbReference type="SUPFAM" id="SSF110069">
    <property type="entry name" value="ApaG-like"/>
    <property type="match status" value="1"/>
</dbReference>
<dbReference type="PANTHER" id="PTHR14289:SF16">
    <property type="entry name" value="POLYMERASE DELTA-INTERACTING PROTEIN 2"/>
    <property type="match status" value="1"/>
</dbReference>
<name>B8C6V4_THAPS</name>
<dbReference type="Proteomes" id="UP000001449">
    <property type="component" value="Chromosome 8"/>
</dbReference>
<reference evidence="3 4" key="2">
    <citation type="journal article" date="2008" name="Nature">
        <title>The Phaeodactylum genome reveals the evolutionary history of diatom genomes.</title>
        <authorList>
            <person name="Bowler C."/>
            <person name="Allen A.E."/>
            <person name="Badger J.H."/>
            <person name="Grimwood J."/>
            <person name="Jabbari K."/>
            <person name="Kuo A."/>
            <person name="Maheswari U."/>
            <person name="Martens C."/>
            <person name="Maumus F."/>
            <person name="Otillar R.P."/>
            <person name="Rayko E."/>
            <person name="Salamov A."/>
            <person name="Vandepoele K."/>
            <person name="Beszteri B."/>
            <person name="Gruber A."/>
            <person name="Heijde M."/>
            <person name="Katinka M."/>
            <person name="Mock T."/>
            <person name="Valentin K."/>
            <person name="Verret F."/>
            <person name="Berges J.A."/>
            <person name="Brownlee C."/>
            <person name="Cadoret J.P."/>
            <person name="Chiovitti A."/>
            <person name="Choi C.J."/>
            <person name="Coesel S."/>
            <person name="De Martino A."/>
            <person name="Detter J.C."/>
            <person name="Durkin C."/>
            <person name="Falciatore A."/>
            <person name="Fournet J."/>
            <person name="Haruta M."/>
            <person name="Huysman M.J."/>
            <person name="Jenkins B.D."/>
            <person name="Jiroutova K."/>
            <person name="Jorgensen R.E."/>
            <person name="Joubert Y."/>
            <person name="Kaplan A."/>
            <person name="Kroger N."/>
            <person name="Kroth P.G."/>
            <person name="La Roche J."/>
            <person name="Lindquist E."/>
            <person name="Lommer M."/>
            <person name="Martin-Jezequel V."/>
            <person name="Lopez P.J."/>
            <person name="Lucas S."/>
            <person name="Mangogna M."/>
            <person name="McGinnis K."/>
            <person name="Medlin L.K."/>
            <person name="Montsant A."/>
            <person name="Oudot-Le Secq M.P."/>
            <person name="Napoli C."/>
            <person name="Obornik M."/>
            <person name="Parker M.S."/>
            <person name="Petit J.L."/>
            <person name="Porcel B.M."/>
            <person name="Poulsen N."/>
            <person name="Robison M."/>
            <person name="Rychlewski L."/>
            <person name="Rynearson T.A."/>
            <person name="Schmutz J."/>
            <person name="Shapiro H."/>
            <person name="Siaut M."/>
            <person name="Stanley M."/>
            <person name="Sussman M.R."/>
            <person name="Taylor A.R."/>
            <person name="Vardi A."/>
            <person name="von Dassow P."/>
            <person name="Vyverman W."/>
            <person name="Willis A."/>
            <person name="Wyrwicz L.S."/>
            <person name="Rokhsar D.S."/>
            <person name="Weissenbach J."/>
            <person name="Armbrust E.V."/>
            <person name="Green B.R."/>
            <person name="Van de Peer Y."/>
            <person name="Grigoriev I.V."/>
        </authorList>
    </citation>
    <scope>NUCLEOTIDE SEQUENCE [LARGE SCALE GENOMIC DNA]</scope>
    <source>
        <strain evidence="3 4">CCMP1335</strain>
    </source>
</reference>
<dbReference type="InterPro" id="IPR007474">
    <property type="entry name" value="ApaG_domain"/>
</dbReference>
<protein>
    <recommendedName>
        <fullName evidence="2">ApaG domain-containing protein</fullName>
    </recommendedName>
</protein>
<dbReference type="Pfam" id="PF04379">
    <property type="entry name" value="DUF525"/>
    <property type="match status" value="1"/>
</dbReference>
<feature type="domain" description="ApaG" evidence="2">
    <location>
        <begin position="358"/>
        <end position="543"/>
    </location>
</feature>
<dbReference type="InParanoid" id="B8C6V4"/>
<dbReference type="GO" id="GO:0042645">
    <property type="term" value="C:mitochondrial nucleoid"/>
    <property type="evidence" value="ECO:0000318"/>
    <property type="project" value="GO_Central"/>
</dbReference>
<keyword evidence="4" id="KW-1185">Reference proteome</keyword>
<dbReference type="EMBL" id="CM000644">
    <property type="protein sequence ID" value="EED90868.1"/>
    <property type="molecule type" value="Genomic_DNA"/>
</dbReference>
<accession>B8C6V4</accession>
<proteinExistence type="predicted"/>
<dbReference type="GO" id="GO:0070987">
    <property type="term" value="P:error-free translesion synthesis"/>
    <property type="evidence" value="ECO:0000318"/>
    <property type="project" value="GO_Central"/>
</dbReference>
<dbReference type="InterPro" id="IPR036767">
    <property type="entry name" value="ApaG_sf"/>
</dbReference>
<dbReference type="PANTHER" id="PTHR14289">
    <property type="entry name" value="F-BOX ONLY PROTEIN 3"/>
    <property type="match status" value="1"/>
</dbReference>
<dbReference type="AlphaFoldDB" id="B8C6V4"/>
<dbReference type="KEGG" id="tps:THAPSDRAFT_7558"/>
<feature type="non-terminal residue" evidence="3">
    <location>
        <position position="543"/>
    </location>
</feature>
<evidence type="ECO:0000313" key="3">
    <source>
        <dbReference type="EMBL" id="EED90868.1"/>
    </source>
</evidence>
<dbReference type="eggNOG" id="ENOG502RW9X">
    <property type="taxonomic scope" value="Eukaryota"/>
</dbReference>
<dbReference type="OMA" id="RTWNISE"/>
<evidence type="ECO:0000259" key="2">
    <source>
        <dbReference type="PROSITE" id="PS51087"/>
    </source>
</evidence>
<dbReference type="RefSeq" id="XP_002292017.1">
    <property type="nucleotide sequence ID" value="XM_002291981.1"/>
</dbReference>
<evidence type="ECO:0000256" key="1">
    <source>
        <dbReference type="SAM" id="MobiDB-lite"/>
    </source>
</evidence>
<dbReference type="GO" id="GO:0005634">
    <property type="term" value="C:nucleus"/>
    <property type="evidence" value="ECO:0000318"/>
    <property type="project" value="GO_Central"/>
</dbReference>
<dbReference type="Gene3D" id="2.60.40.1470">
    <property type="entry name" value="ApaG domain"/>
    <property type="match status" value="2"/>
</dbReference>
<dbReference type="HOGENOM" id="CLU_502149_0_0_1"/>
<feature type="compositionally biased region" description="Acidic residues" evidence="1">
    <location>
        <begin position="270"/>
        <end position="288"/>
    </location>
</feature>
<feature type="region of interest" description="Disordered" evidence="1">
    <location>
        <begin position="240"/>
        <end position="290"/>
    </location>
</feature>
<dbReference type="PaxDb" id="35128-Thaps7558"/>
<dbReference type="PROSITE" id="PS51087">
    <property type="entry name" value="APAG"/>
    <property type="match status" value="1"/>
</dbReference>
<dbReference type="GeneID" id="7445593"/>
<organism evidence="3 4">
    <name type="scientific">Thalassiosira pseudonana</name>
    <name type="common">Marine diatom</name>
    <name type="synonym">Cyclotella nana</name>
    <dbReference type="NCBI Taxonomy" id="35128"/>
    <lineage>
        <taxon>Eukaryota</taxon>
        <taxon>Sar</taxon>
        <taxon>Stramenopiles</taxon>
        <taxon>Ochrophyta</taxon>
        <taxon>Bacillariophyta</taxon>
        <taxon>Coscinodiscophyceae</taxon>
        <taxon>Thalassiosirophycidae</taxon>
        <taxon>Thalassiosirales</taxon>
        <taxon>Thalassiosiraceae</taxon>
        <taxon>Thalassiosira</taxon>
    </lineage>
</organism>
<reference evidence="3 4" key="1">
    <citation type="journal article" date="2004" name="Science">
        <title>The genome of the diatom Thalassiosira pseudonana: ecology, evolution, and metabolism.</title>
        <authorList>
            <person name="Armbrust E.V."/>
            <person name="Berges J.A."/>
            <person name="Bowler C."/>
            <person name="Green B.R."/>
            <person name="Martinez D."/>
            <person name="Putnam N.H."/>
            <person name="Zhou S."/>
            <person name="Allen A.E."/>
            <person name="Apt K.E."/>
            <person name="Bechner M."/>
            <person name="Brzezinski M.A."/>
            <person name="Chaal B.K."/>
            <person name="Chiovitti A."/>
            <person name="Davis A.K."/>
            <person name="Demarest M.S."/>
            <person name="Detter J.C."/>
            <person name="Glavina T."/>
            <person name="Goodstein D."/>
            <person name="Hadi M.Z."/>
            <person name="Hellsten U."/>
            <person name="Hildebrand M."/>
            <person name="Jenkins B.D."/>
            <person name="Jurka J."/>
            <person name="Kapitonov V.V."/>
            <person name="Kroger N."/>
            <person name="Lau W.W."/>
            <person name="Lane T.W."/>
            <person name="Larimer F.W."/>
            <person name="Lippmeier J.C."/>
            <person name="Lucas S."/>
            <person name="Medina M."/>
            <person name="Montsant A."/>
            <person name="Obornik M."/>
            <person name="Parker M.S."/>
            <person name="Palenik B."/>
            <person name="Pazour G.J."/>
            <person name="Richardson P.M."/>
            <person name="Rynearson T.A."/>
            <person name="Saito M.A."/>
            <person name="Schwartz D.C."/>
            <person name="Thamatrakoln K."/>
            <person name="Valentin K."/>
            <person name="Vardi A."/>
            <person name="Wilkerson F.P."/>
            <person name="Rokhsar D.S."/>
        </authorList>
    </citation>
    <scope>NUCLEOTIDE SEQUENCE [LARGE SCALE GENOMIC DNA]</scope>
    <source>
        <strain evidence="3 4">CCMP1335</strain>
    </source>
</reference>
<gene>
    <name evidence="3" type="ORF">THAPSDRAFT_7558</name>
</gene>
<evidence type="ECO:0000313" key="4">
    <source>
        <dbReference type="Proteomes" id="UP000001449"/>
    </source>
</evidence>
<sequence>MTSYIARAFSHRRYILCRSCSAFVGSGGQNVRLSPSATDVYHQTLSYHPSTQERRYHISLSGYPDDNHSDPSRSNVLSDKEVTRMNLITRRLYRILLRSCSSKGVGTANNGNTIINGTHNSADSGDTINGTHKNIMLGNILNPIILLQPPLDPRKYGHADIVRARGGKTETETTSSTTTTEAMCKSDVRMAMEVLRFVHVSLGGDRDDDLVDYYLGSNEEMEETDDMHSALSVAAGRHSEGHYTNFIDEDEERGEGDTEKDAASSTTKDEENEEYGWNDDDDDEEYPQPDESVLVTSKDLQNAVRIAFRAPLVSASQSKHETQTTQTIISRRHRDAIDASALLSDQYNNWANKSSVFTDWEKGVRIVATAQCMHVSSTVVGGAEKKYRYAYRIRVENIWDLISSNNEQDGKDEQPTDRKTVQLLGRTWNISEVSPPSKSSLLTKLLEEGELKNANVDDSAEVNEGCKVVQKVYEPRTGAVGHWPVIHPGEVFQYMSGAELSSPKGAMEGCFHMAFVDEDTESAISGHPVEALLWKSNDERKFD</sequence>